<dbReference type="Proteomes" id="UP000182101">
    <property type="component" value="Chromosome"/>
</dbReference>
<evidence type="ECO:0000313" key="5">
    <source>
        <dbReference type="Proteomes" id="UP000182101"/>
    </source>
</evidence>
<evidence type="ECO:0000256" key="1">
    <source>
        <dbReference type="ARBA" id="ARBA00022723"/>
    </source>
</evidence>
<dbReference type="SFLD" id="SFLDG01129">
    <property type="entry name" value="C1.5:_HAD__Beta-PGM__Phosphata"/>
    <property type="match status" value="1"/>
</dbReference>
<dbReference type="GO" id="GO:0046872">
    <property type="term" value="F:metal ion binding"/>
    <property type="evidence" value="ECO:0007669"/>
    <property type="project" value="UniProtKB-KW"/>
</dbReference>
<evidence type="ECO:0000256" key="2">
    <source>
        <dbReference type="ARBA" id="ARBA00022801"/>
    </source>
</evidence>
<organism evidence="4 5">
    <name type="scientific">Alteromonas mediterranea</name>
    <dbReference type="NCBI Taxonomy" id="314275"/>
    <lineage>
        <taxon>Bacteria</taxon>
        <taxon>Pseudomonadati</taxon>
        <taxon>Pseudomonadota</taxon>
        <taxon>Gammaproteobacteria</taxon>
        <taxon>Alteromonadales</taxon>
        <taxon>Alteromonadaceae</taxon>
        <taxon>Alteromonas/Salinimonas group</taxon>
        <taxon>Alteromonas</taxon>
    </lineage>
</organism>
<keyword evidence="1" id="KW-0479">Metal-binding</keyword>
<dbReference type="EMBL" id="CP018024">
    <property type="protein sequence ID" value="APD89143.1"/>
    <property type="molecule type" value="Genomic_DNA"/>
</dbReference>
<dbReference type="GO" id="GO:0016791">
    <property type="term" value="F:phosphatase activity"/>
    <property type="evidence" value="ECO:0007669"/>
    <property type="project" value="TreeGrafter"/>
</dbReference>
<dbReference type="Pfam" id="PF00702">
    <property type="entry name" value="Hydrolase"/>
    <property type="match status" value="1"/>
</dbReference>
<gene>
    <name evidence="4" type="ORF">BM524_04575</name>
</gene>
<sequence>MIYIFDLDDTLYDERQYVESGLAAVASFVEKTWNVDERSGFQELVTLLDRNGRGRIFNDYLANHGIAVNKRNVRACVSAYRLHQPTLTLPDNHLTLLERLPKPLYLVTDGNKVVQSKKVEALNIAHYFKREFITHRFGVKHAKPSTYCFEKIKQAEQCQWHEMVYIGDNPAKDFVNLNKLGMQTVRVLTGVHKNTLAKPGFDAKFTIQNLNELPALKL</sequence>
<dbReference type="SFLD" id="SFLDS00003">
    <property type="entry name" value="Haloacid_Dehalogenase"/>
    <property type="match status" value="1"/>
</dbReference>
<dbReference type="InterPro" id="IPR023214">
    <property type="entry name" value="HAD_sf"/>
</dbReference>
<dbReference type="PANTHER" id="PTHR46470:SF2">
    <property type="entry name" value="GLYCERALDEHYDE 3-PHOSPHATE PHOSPHATASE"/>
    <property type="match status" value="1"/>
</dbReference>
<dbReference type="InterPro" id="IPR036412">
    <property type="entry name" value="HAD-like_sf"/>
</dbReference>
<evidence type="ECO:0000313" key="4">
    <source>
        <dbReference type="EMBL" id="APD89143.1"/>
    </source>
</evidence>
<dbReference type="Gene3D" id="1.10.150.520">
    <property type="match status" value="1"/>
</dbReference>
<reference evidence="4 5" key="1">
    <citation type="submission" date="2016-11" db="EMBL/GenBank/DDBJ databases">
        <title>Networking in microbes: conjugative elements and plasmids in the genus Alteromonas.</title>
        <authorList>
            <person name="Lopez-Perez M."/>
            <person name="Ramon-Marco N."/>
            <person name="Rodriguez-Valera F."/>
        </authorList>
    </citation>
    <scope>NUCLEOTIDE SEQUENCE [LARGE SCALE GENOMIC DNA]</scope>
    <source>
        <strain evidence="4 5">CP48</strain>
    </source>
</reference>
<proteinExistence type="predicted"/>
<evidence type="ECO:0000256" key="3">
    <source>
        <dbReference type="ARBA" id="ARBA00022842"/>
    </source>
</evidence>
<dbReference type="InterPro" id="IPR051400">
    <property type="entry name" value="HAD-like_hydrolase"/>
</dbReference>
<dbReference type="SUPFAM" id="SSF56784">
    <property type="entry name" value="HAD-like"/>
    <property type="match status" value="1"/>
</dbReference>
<keyword evidence="2" id="KW-0378">Hydrolase</keyword>
<dbReference type="PANTHER" id="PTHR46470">
    <property type="entry name" value="N-ACYLNEURAMINATE-9-PHOSPHATASE"/>
    <property type="match status" value="1"/>
</dbReference>
<dbReference type="AlphaFoldDB" id="A0AAC9JCQ0"/>
<keyword evidence="3" id="KW-0460">Magnesium</keyword>
<name>A0AAC9JCQ0_9ALTE</name>
<accession>A0AAC9JCQ0</accession>
<protein>
    <submittedName>
        <fullName evidence="4">Haloacid dehalogenase</fullName>
    </submittedName>
</protein>
<dbReference type="Gene3D" id="3.40.50.1000">
    <property type="entry name" value="HAD superfamily/HAD-like"/>
    <property type="match status" value="1"/>
</dbReference>
<dbReference type="RefSeq" id="WP_071958746.1">
    <property type="nucleotide sequence ID" value="NZ_CP018024.1"/>
</dbReference>